<dbReference type="EMBL" id="JAINUF010000021">
    <property type="protein sequence ID" value="KAJ8334497.1"/>
    <property type="molecule type" value="Genomic_DNA"/>
</dbReference>
<organism evidence="2 3">
    <name type="scientific">Synaphobranchus kaupii</name>
    <name type="common">Kaup's arrowtooth eel</name>
    <dbReference type="NCBI Taxonomy" id="118154"/>
    <lineage>
        <taxon>Eukaryota</taxon>
        <taxon>Metazoa</taxon>
        <taxon>Chordata</taxon>
        <taxon>Craniata</taxon>
        <taxon>Vertebrata</taxon>
        <taxon>Euteleostomi</taxon>
        <taxon>Actinopterygii</taxon>
        <taxon>Neopterygii</taxon>
        <taxon>Teleostei</taxon>
        <taxon>Anguilliformes</taxon>
        <taxon>Synaphobranchidae</taxon>
        <taxon>Synaphobranchus</taxon>
    </lineage>
</organism>
<proteinExistence type="predicted"/>
<dbReference type="AlphaFoldDB" id="A0A9Q1E939"/>
<gene>
    <name evidence="2" type="ORF">SKAU_G00401360</name>
</gene>
<comment type="caution">
    <text evidence="2">The sequence shown here is derived from an EMBL/GenBank/DDBJ whole genome shotgun (WGS) entry which is preliminary data.</text>
</comment>
<evidence type="ECO:0000313" key="3">
    <source>
        <dbReference type="Proteomes" id="UP001152622"/>
    </source>
</evidence>
<feature type="region of interest" description="Disordered" evidence="1">
    <location>
        <begin position="1"/>
        <end position="59"/>
    </location>
</feature>
<accession>A0A9Q1E939</accession>
<keyword evidence="3" id="KW-1185">Reference proteome</keyword>
<reference evidence="2" key="1">
    <citation type="journal article" date="2023" name="Science">
        <title>Genome structures resolve the early diversification of teleost fishes.</title>
        <authorList>
            <person name="Parey E."/>
            <person name="Louis A."/>
            <person name="Montfort J."/>
            <person name="Bouchez O."/>
            <person name="Roques C."/>
            <person name="Iampietro C."/>
            <person name="Lluch J."/>
            <person name="Castinel A."/>
            <person name="Donnadieu C."/>
            <person name="Desvignes T."/>
            <person name="Floi Bucao C."/>
            <person name="Jouanno E."/>
            <person name="Wen M."/>
            <person name="Mejri S."/>
            <person name="Dirks R."/>
            <person name="Jansen H."/>
            <person name="Henkel C."/>
            <person name="Chen W.J."/>
            <person name="Zahm M."/>
            <person name="Cabau C."/>
            <person name="Klopp C."/>
            <person name="Thompson A.W."/>
            <person name="Robinson-Rechavi M."/>
            <person name="Braasch I."/>
            <person name="Lecointre G."/>
            <person name="Bobe J."/>
            <person name="Postlethwait J.H."/>
            <person name="Berthelot C."/>
            <person name="Roest Crollius H."/>
            <person name="Guiguen Y."/>
        </authorList>
    </citation>
    <scope>NUCLEOTIDE SEQUENCE</scope>
    <source>
        <strain evidence="2">WJC10195</strain>
    </source>
</reference>
<sequence>MRSAFGALRADTEAMPQASPPTPPPKEEGEGAGGSRDARWRVRASPRRQPQRRERSGALTIIREEEETRTLCAAPFVVCAFHPFGCTAWSRQRLLSPADREHASRSPQCTAIRTVSQAGESTMKMQYSRRD</sequence>
<name>A0A9Q1E939_SYNKA</name>
<evidence type="ECO:0000256" key="1">
    <source>
        <dbReference type="SAM" id="MobiDB-lite"/>
    </source>
</evidence>
<evidence type="ECO:0000313" key="2">
    <source>
        <dbReference type="EMBL" id="KAJ8334497.1"/>
    </source>
</evidence>
<protein>
    <submittedName>
        <fullName evidence="2">Uncharacterized protein</fullName>
    </submittedName>
</protein>
<dbReference type="Proteomes" id="UP001152622">
    <property type="component" value="Chromosome 21"/>
</dbReference>
<feature type="compositionally biased region" description="Basic residues" evidence="1">
    <location>
        <begin position="41"/>
        <end position="50"/>
    </location>
</feature>